<organism evidence="1 2">
    <name type="scientific">Tritrichomonas musculus</name>
    <dbReference type="NCBI Taxonomy" id="1915356"/>
    <lineage>
        <taxon>Eukaryota</taxon>
        <taxon>Metamonada</taxon>
        <taxon>Parabasalia</taxon>
        <taxon>Tritrichomonadida</taxon>
        <taxon>Tritrichomonadidae</taxon>
        <taxon>Tritrichomonas</taxon>
    </lineage>
</organism>
<reference evidence="1 2" key="1">
    <citation type="submission" date="2024-04" db="EMBL/GenBank/DDBJ databases">
        <title>Tritrichomonas musculus Genome.</title>
        <authorList>
            <person name="Alves-Ferreira E."/>
            <person name="Grigg M."/>
            <person name="Lorenzi H."/>
            <person name="Galac M."/>
        </authorList>
    </citation>
    <scope>NUCLEOTIDE SEQUENCE [LARGE SCALE GENOMIC DNA]</scope>
    <source>
        <strain evidence="1 2">EAF2021</strain>
    </source>
</reference>
<sequence>MSKEQVLAINETKATFTRIEHIPCHFRTAECPDRCDHATDAAIFKIDEYIKYEKPGKYGDDKVEEFAWDLKPSSDSNKLHPEYIEQVKALKPGQKVKLNWTHFYVDDGFSQSPERRVTFFEKI</sequence>
<evidence type="ECO:0000313" key="2">
    <source>
        <dbReference type="Proteomes" id="UP001470230"/>
    </source>
</evidence>
<gene>
    <name evidence="1" type="ORF">M9Y10_043012</name>
</gene>
<dbReference type="EMBL" id="JAPFFF010000008">
    <property type="protein sequence ID" value="KAK8883910.1"/>
    <property type="molecule type" value="Genomic_DNA"/>
</dbReference>
<protein>
    <submittedName>
        <fullName evidence="1">Uncharacterized protein</fullName>
    </submittedName>
</protein>
<keyword evidence="2" id="KW-1185">Reference proteome</keyword>
<name>A0ABR2K1D9_9EUKA</name>
<evidence type="ECO:0000313" key="1">
    <source>
        <dbReference type="EMBL" id="KAK8883910.1"/>
    </source>
</evidence>
<comment type="caution">
    <text evidence="1">The sequence shown here is derived from an EMBL/GenBank/DDBJ whole genome shotgun (WGS) entry which is preliminary data.</text>
</comment>
<proteinExistence type="predicted"/>
<dbReference type="Proteomes" id="UP001470230">
    <property type="component" value="Unassembled WGS sequence"/>
</dbReference>
<accession>A0ABR2K1D9</accession>